<dbReference type="EMBL" id="WKPI01000006">
    <property type="protein sequence ID" value="MSC32583.1"/>
    <property type="molecule type" value="Genomic_DNA"/>
</dbReference>
<evidence type="ECO:0000256" key="6">
    <source>
        <dbReference type="ARBA" id="ARBA00023136"/>
    </source>
</evidence>
<dbReference type="Proteomes" id="UP000433575">
    <property type="component" value="Unassembled WGS sequence"/>
</dbReference>
<dbReference type="GO" id="GO:0005886">
    <property type="term" value="C:plasma membrane"/>
    <property type="evidence" value="ECO:0007669"/>
    <property type="project" value="UniProtKB-SubCell"/>
</dbReference>
<organism evidence="8 10">
    <name type="scientific">Holdemania massiliensis</name>
    <dbReference type="NCBI Taxonomy" id="1468449"/>
    <lineage>
        <taxon>Bacteria</taxon>
        <taxon>Bacillati</taxon>
        <taxon>Bacillota</taxon>
        <taxon>Erysipelotrichia</taxon>
        <taxon>Erysipelotrichales</taxon>
        <taxon>Erysipelotrichaceae</taxon>
        <taxon>Holdemania</taxon>
    </lineage>
</organism>
<dbReference type="Pfam" id="PF13440">
    <property type="entry name" value="Polysacc_synt_3"/>
    <property type="match status" value="1"/>
</dbReference>
<comment type="caution">
    <text evidence="8">The sequence shown here is derived from an EMBL/GenBank/DDBJ whole genome shotgun (WGS) entry which is preliminary data.</text>
</comment>
<evidence type="ECO:0000313" key="8">
    <source>
        <dbReference type="EMBL" id="MSA88443.1"/>
    </source>
</evidence>
<keyword evidence="3" id="KW-1003">Cell membrane</keyword>
<protein>
    <submittedName>
        <fullName evidence="8">Oligosaccharide flippase family protein</fullName>
    </submittedName>
</protein>
<proteinExistence type="inferred from homology"/>
<keyword evidence="11" id="KW-1185">Reference proteome</keyword>
<feature type="transmembrane region" description="Helical" evidence="7">
    <location>
        <begin position="329"/>
        <end position="347"/>
    </location>
</feature>
<evidence type="ECO:0000313" key="9">
    <source>
        <dbReference type="EMBL" id="MSC32583.1"/>
    </source>
</evidence>
<feature type="transmembrane region" description="Helical" evidence="7">
    <location>
        <begin position="368"/>
        <end position="399"/>
    </location>
</feature>
<dbReference type="OrthoDB" id="9770347at2"/>
<evidence type="ECO:0000313" key="11">
    <source>
        <dbReference type="Proteomes" id="UP000480929"/>
    </source>
</evidence>
<dbReference type="PANTHER" id="PTHR30250:SF10">
    <property type="entry name" value="LIPOPOLYSACCHARIDE BIOSYNTHESIS PROTEIN WZXC"/>
    <property type="match status" value="1"/>
</dbReference>
<dbReference type="PANTHER" id="PTHR30250">
    <property type="entry name" value="PST FAMILY PREDICTED COLANIC ACID TRANSPORTER"/>
    <property type="match status" value="1"/>
</dbReference>
<comment type="subcellular location">
    <subcellularLocation>
        <location evidence="1">Cell membrane</location>
        <topology evidence="1">Multi-pass membrane protein</topology>
    </subcellularLocation>
</comment>
<dbReference type="InterPro" id="IPR050833">
    <property type="entry name" value="Poly_Biosynth_Transport"/>
</dbReference>
<feature type="transmembrane region" description="Helical" evidence="7">
    <location>
        <begin position="149"/>
        <end position="169"/>
    </location>
</feature>
<evidence type="ECO:0000256" key="5">
    <source>
        <dbReference type="ARBA" id="ARBA00022989"/>
    </source>
</evidence>
<feature type="transmembrane region" description="Helical" evidence="7">
    <location>
        <begin position="295"/>
        <end position="317"/>
    </location>
</feature>
<comment type="similarity">
    <text evidence="2">Belongs to the polysaccharide synthase family.</text>
</comment>
<evidence type="ECO:0000313" key="10">
    <source>
        <dbReference type="Proteomes" id="UP000433575"/>
    </source>
</evidence>
<feature type="transmembrane region" description="Helical" evidence="7">
    <location>
        <begin position="119"/>
        <end position="137"/>
    </location>
</feature>
<feature type="transmembrane region" description="Helical" evidence="7">
    <location>
        <begin position="83"/>
        <end position="107"/>
    </location>
</feature>
<dbReference type="AlphaFoldDB" id="A0A6N7S3H5"/>
<dbReference type="Proteomes" id="UP000480929">
    <property type="component" value="Unassembled WGS sequence"/>
</dbReference>
<keyword evidence="5 7" id="KW-1133">Transmembrane helix</keyword>
<accession>A0A6N7S3H5</accession>
<gene>
    <name evidence="9" type="ORF">GKD88_05555</name>
    <name evidence="8" type="ORF">GKE08_03805</name>
</gene>
<feature type="transmembrane region" description="Helical" evidence="7">
    <location>
        <begin position="419"/>
        <end position="440"/>
    </location>
</feature>
<evidence type="ECO:0000256" key="2">
    <source>
        <dbReference type="ARBA" id="ARBA00007430"/>
    </source>
</evidence>
<evidence type="ECO:0000256" key="3">
    <source>
        <dbReference type="ARBA" id="ARBA00022475"/>
    </source>
</evidence>
<evidence type="ECO:0000256" key="7">
    <source>
        <dbReference type="SAM" id="Phobius"/>
    </source>
</evidence>
<dbReference type="EMBL" id="WKPJ01000003">
    <property type="protein sequence ID" value="MSA88443.1"/>
    <property type="molecule type" value="Genomic_DNA"/>
</dbReference>
<reference evidence="10 11" key="1">
    <citation type="journal article" date="2019" name="Nat. Med.">
        <title>A library of human gut bacterial isolates paired with longitudinal multiomics data enables mechanistic microbiome research.</title>
        <authorList>
            <person name="Poyet M."/>
            <person name="Groussin M."/>
            <person name="Gibbons S.M."/>
            <person name="Avila-Pacheco J."/>
            <person name="Jiang X."/>
            <person name="Kearney S.M."/>
            <person name="Perrotta A.R."/>
            <person name="Berdy B."/>
            <person name="Zhao S."/>
            <person name="Lieberman T.D."/>
            <person name="Swanson P.K."/>
            <person name="Smith M."/>
            <person name="Roesemann S."/>
            <person name="Alexander J.E."/>
            <person name="Rich S.A."/>
            <person name="Livny J."/>
            <person name="Vlamakis H."/>
            <person name="Clish C."/>
            <person name="Bullock K."/>
            <person name="Deik A."/>
            <person name="Scott J."/>
            <person name="Pierce K.A."/>
            <person name="Xavier R.J."/>
            <person name="Alm E.J."/>
        </authorList>
    </citation>
    <scope>NUCLEOTIDE SEQUENCE [LARGE SCALE GENOMIC DNA]</scope>
    <source>
        <strain evidence="8 10">BIOML-A4</strain>
        <strain evidence="9 11">BIOML-A5</strain>
    </source>
</reference>
<keyword evidence="6 7" id="KW-0472">Membrane</keyword>
<keyword evidence="4 7" id="KW-0812">Transmembrane</keyword>
<dbReference type="CDD" id="cd13127">
    <property type="entry name" value="MATE_tuaB_like"/>
    <property type="match status" value="1"/>
</dbReference>
<evidence type="ECO:0000256" key="4">
    <source>
        <dbReference type="ARBA" id="ARBA00022692"/>
    </source>
</evidence>
<feature type="transmembrane region" description="Helical" evidence="7">
    <location>
        <begin position="47"/>
        <end position="71"/>
    </location>
</feature>
<name>A0A6N7S3H5_9FIRM</name>
<dbReference type="RefSeq" id="WP_154238006.1">
    <property type="nucleotide sequence ID" value="NZ_WKPI01000006.1"/>
</dbReference>
<evidence type="ECO:0000256" key="1">
    <source>
        <dbReference type="ARBA" id="ARBA00004651"/>
    </source>
</evidence>
<sequence>MNNQQIANKKVLSGLFWRYGERMCAQGVQFIVSVILARLLTPESYGYVGLVTVFISIATVFVQSGFGNALIQKKDATQKDFSSVFYFNIAFSLLLFLALQLIAPVIASFYDAGELLTPVIRILSFSVILAGINNVQQAFVSRKMIFKKFFYATLLGTICSAFAGIIAAYHGLGVWALVIQQLTNQAIDTIILWITVRWRPSCEISLHSLKTLFTFGWKLLFSNLIDTLYNNIYSLIIGKYYNSAALGYYNRGKNIPNLVITNVNSSIQSVLFPAYAKEQDNLTRVKQMVSRSIKVSTFLIFPCMAGLAAIAHSLTVVLLTEKWEPCVIFMQYCCFIYAFWPIHTSNLQAISAIGRSDIYLRLEVIKKILGIIILFCTLPFGLEVMMIGRCLNTIIASILNAFPNQKLFQYSFKEQVRDILPNALLSIVMGLSISFINYLNISSIFKLCIQIPGGILVYIICAKLFNVESYQYLLNTMNIFSKRN</sequence>